<keyword evidence="6" id="KW-1185">Reference proteome</keyword>
<dbReference type="Proteomes" id="UP000030905">
    <property type="component" value="Chromosome"/>
</dbReference>
<proteinExistence type="predicted"/>
<dbReference type="InterPro" id="IPR001296">
    <property type="entry name" value="Glyco_trans_1"/>
</dbReference>
<dbReference type="SUPFAM" id="SSF53756">
    <property type="entry name" value="UDP-Glycosyltransferase/glycogen phosphorylase"/>
    <property type="match status" value="1"/>
</dbReference>
<evidence type="ECO:0000313" key="5">
    <source>
        <dbReference type="Proteomes" id="UP000028042"/>
    </source>
</evidence>
<dbReference type="GeneID" id="93072886"/>
<dbReference type="KEGG" id="cpat:CLPA_c06680"/>
<dbReference type="PATRIC" id="fig|1262449.3.peg.2906"/>
<dbReference type="EMBL" id="CP009268">
    <property type="protein sequence ID" value="AJA50756.1"/>
    <property type="molecule type" value="Genomic_DNA"/>
</dbReference>
<dbReference type="PANTHER" id="PTHR45947:SF13">
    <property type="entry name" value="TRANSFERASE"/>
    <property type="match status" value="1"/>
</dbReference>
<gene>
    <name evidence="3" type="ORF">CLPA_c06680</name>
    <name evidence="4" type="ORF">CP6013_02482</name>
</gene>
<keyword evidence="3" id="KW-0808">Transferase</keyword>
<dbReference type="eggNOG" id="COG0438">
    <property type="taxonomic scope" value="Bacteria"/>
</dbReference>
<dbReference type="InterPro" id="IPR050194">
    <property type="entry name" value="Glycosyltransferase_grp1"/>
</dbReference>
<dbReference type="Pfam" id="PF00534">
    <property type="entry name" value="Glycos_transf_1"/>
    <property type="match status" value="1"/>
</dbReference>
<reference evidence="4" key="2">
    <citation type="submission" date="2015-10" db="EMBL/GenBank/DDBJ databases">
        <title>Improved Draft Genome Sequence of Clostridium pasteurianum Strain ATCC 6013 (DSM 525) Using a Hybrid Next-Generation Sequencing Approach.</title>
        <authorList>
            <person name="Pyne M.E."/>
            <person name="Utturkar S.M."/>
            <person name="Brown S.D."/>
            <person name="Moo-Young M."/>
            <person name="Chung D.A."/>
            <person name="Chou P.C."/>
        </authorList>
    </citation>
    <scope>NUCLEOTIDE SEQUENCE</scope>
    <source>
        <strain evidence="4">ATCC 6013</strain>
    </source>
</reference>
<reference evidence="3 6" key="1">
    <citation type="journal article" date="2015" name="Genome Announc.">
        <title>Complete Genome Sequence of the Nitrogen-Fixing and Solvent-Producing Clostridium pasteurianum DSM 525.</title>
        <authorList>
            <person name="Poehlein A."/>
            <person name="Grosse-Honebrink A."/>
            <person name="Zhang Y."/>
            <person name="Minton N.P."/>
            <person name="Daniel R."/>
        </authorList>
    </citation>
    <scope>NUCLEOTIDE SEQUENCE [LARGE SCALE GENOMIC DNA]</scope>
    <source>
        <strain evidence="3">DSM 525</strain>
        <strain evidence="6">DSM 525 / ATCC 6013</strain>
    </source>
</reference>
<name>A0A0H3J4C9_CLOPA</name>
<evidence type="ECO:0000259" key="1">
    <source>
        <dbReference type="Pfam" id="PF00534"/>
    </source>
</evidence>
<dbReference type="AlphaFoldDB" id="A0A0H3J4C9"/>
<dbReference type="Gene3D" id="3.40.50.2000">
    <property type="entry name" value="Glycogen Phosphorylase B"/>
    <property type="match status" value="2"/>
</dbReference>
<protein>
    <submittedName>
        <fullName evidence="4">Glycosyl transferase group 1</fullName>
    </submittedName>
    <submittedName>
        <fullName evidence="3">Glycosyltransferase</fullName>
    </submittedName>
</protein>
<dbReference type="KEGG" id="cpae:CPAST_c06680"/>
<evidence type="ECO:0000313" key="4">
    <source>
        <dbReference type="EMBL" id="KRU13234.1"/>
    </source>
</evidence>
<reference evidence="4 5" key="3">
    <citation type="journal article" name="Genome Announc.">
        <title>Improved Draft Genome Sequence of Clostridium pasteurianum Strain ATCC 6013 (DSM 525) Using a Hybrid Next-Generation Sequencing Approach.</title>
        <authorList>
            <person name="Pyne M.E."/>
            <person name="Utturkar S."/>
            <person name="Brown S.D."/>
            <person name="Moo-Young M."/>
            <person name="Chung D.A."/>
            <person name="Chou C.P."/>
        </authorList>
    </citation>
    <scope>NUCLEOTIDE SEQUENCE [LARGE SCALE GENOMIC DNA]</scope>
    <source>
        <strain evidence="4 5">ATCC 6013</strain>
    </source>
</reference>
<sequence>MKVLHYTLGMPPYRTGGLTKYSVDLIKTEKQQGMEVIVLYPGHYNFMNKTYIDFDKKYFGIKVYELVNPLPVSLLGGVGEPDKFIRRVNEKYIYNFLLREKPDIVHIHTLMGLPFELVESAKALDIKTIFTTHDYYGLCPKVNLVNSENVLCENYCDGRECVKCNLNSYSLPLITLMQSKIYRRLKNHNFVKHLRKRKNVQIQSAPLKQDYSSIDLHKSNKYVLLRQYYLNILDNIDFIHYNSTTAEQVYKKYLNKNNGKIINITHNDIKDNRKEKLFNRDYVNFGYVGPISYNKGFFKLYEALEDLHKEGIDNWKLKVYGNKDNGPENPNITYYGSFDYNDLKEIYGDMDVLIIPSMWRETFGFIVLEALSHGVPCIVTDNVGSKDIIEKEKFGLITTPENLSELLEKLIEDKNILADIRRNILSSDFPYTMDTHIREIKEMYINLL</sequence>
<dbReference type="Pfam" id="PF13439">
    <property type="entry name" value="Glyco_transf_4"/>
    <property type="match status" value="1"/>
</dbReference>
<evidence type="ECO:0000313" key="6">
    <source>
        <dbReference type="Proteomes" id="UP000030905"/>
    </source>
</evidence>
<accession>A0A0H3J4C9</accession>
<organism evidence="3 6">
    <name type="scientific">Clostridium pasteurianum DSM 525 = ATCC 6013</name>
    <dbReference type="NCBI Taxonomy" id="1262449"/>
    <lineage>
        <taxon>Bacteria</taxon>
        <taxon>Bacillati</taxon>
        <taxon>Bacillota</taxon>
        <taxon>Clostridia</taxon>
        <taxon>Eubacteriales</taxon>
        <taxon>Clostridiaceae</taxon>
        <taxon>Clostridium</taxon>
    </lineage>
</organism>
<evidence type="ECO:0000313" key="3">
    <source>
        <dbReference type="EMBL" id="AJA50756.1"/>
    </source>
</evidence>
<dbReference type="Proteomes" id="UP000028042">
    <property type="component" value="Unassembled WGS sequence"/>
</dbReference>
<dbReference type="GO" id="GO:0016757">
    <property type="term" value="F:glycosyltransferase activity"/>
    <property type="evidence" value="ECO:0007669"/>
    <property type="project" value="InterPro"/>
</dbReference>
<dbReference type="EMBL" id="JPGY02000001">
    <property type="protein sequence ID" value="KRU13234.1"/>
    <property type="molecule type" value="Genomic_DNA"/>
</dbReference>
<feature type="domain" description="Glycosyltransferase subfamily 4-like N-terminal" evidence="2">
    <location>
        <begin position="16"/>
        <end position="136"/>
    </location>
</feature>
<dbReference type="PANTHER" id="PTHR45947">
    <property type="entry name" value="SULFOQUINOVOSYL TRANSFERASE SQD2"/>
    <property type="match status" value="1"/>
</dbReference>
<dbReference type="RefSeq" id="WP_004455519.1">
    <property type="nucleotide sequence ID" value="NZ_ANZB01000010.1"/>
</dbReference>
<dbReference type="InterPro" id="IPR028098">
    <property type="entry name" value="Glyco_trans_4-like_N"/>
</dbReference>
<feature type="domain" description="Glycosyl transferase family 1" evidence="1">
    <location>
        <begin position="269"/>
        <end position="423"/>
    </location>
</feature>
<evidence type="ECO:0000259" key="2">
    <source>
        <dbReference type="Pfam" id="PF13439"/>
    </source>
</evidence>